<name>A0A212J198_9FIRM</name>
<proteinExistence type="predicted"/>
<accession>A0A212J198</accession>
<dbReference type="AlphaFoldDB" id="A0A212J198"/>
<reference evidence="1" key="1">
    <citation type="submission" date="2016-04" db="EMBL/GenBank/DDBJ databases">
        <authorList>
            <person name="Evans L.H."/>
            <person name="Alamgir A."/>
            <person name="Owens N."/>
            <person name="Weber N.D."/>
            <person name="Virtaneva K."/>
            <person name="Barbian K."/>
            <person name="Babar A."/>
            <person name="Rosenke K."/>
        </authorList>
    </citation>
    <scope>NUCLEOTIDE SEQUENCE</scope>
    <source>
        <strain evidence="1">86</strain>
    </source>
</reference>
<sequence length="78" mass="9020">MKDLVRMIASILNDRAGVFVSMLRFALDLRNGVGFIFGEMRDMVALCTMRRLRVRTAHTCFGHQNHLVDRVPQKNKIM</sequence>
<dbReference type="EMBL" id="FLUN01000001">
    <property type="protein sequence ID" value="SBV93263.1"/>
    <property type="molecule type" value="Genomic_DNA"/>
</dbReference>
<protein>
    <submittedName>
        <fullName evidence="1">Uncharacterized protein</fullName>
    </submittedName>
</protein>
<organism evidence="1">
    <name type="scientific">uncultured Eubacteriales bacterium</name>
    <dbReference type="NCBI Taxonomy" id="172733"/>
    <lineage>
        <taxon>Bacteria</taxon>
        <taxon>Bacillati</taxon>
        <taxon>Bacillota</taxon>
        <taxon>Clostridia</taxon>
        <taxon>Eubacteriales</taxon>
        <taxon>environmental samples</taxon>
    </lineage>
</organism>
<evidence type="ECO:0000313" key="1">
    <source>
        <dbReference type="EMBL" id="SBV93263.1"/>
    </source>
</evidence>
<gene>
    <name evidence="1" type="ORF">KL86CLO1_10357</name>
</gene>